<comment type="caution">
    <text evidence="12">Lacks conserved residue(s) required for the propagation of feature annotation.</text>
</comment>
<dbReference type="NCBIfam" id="NF006873">
    <property type="entry name" value="PRK09369.1"/>
    <property type="match status" value="1"/>
</dbReference>
<comment type="function">
    <text evidence="12">Cell wall formation. Adds enolpyruvyl to UDP-N-acetylglucosamine.</text>
</comment>
<keyword evidence="8 12" id="KW-0131">Cell cycle</keyword>
<dbReference type="InterPro" id="IPR036968">
    <property type="entry name" value="Enolpyruvate_Tfrase_sf"/>
</dbReference>
<keyword evidence="12" id="KW-0670">Pyruvate</keyword>
<proteinExistence type="inferred from homology"/>
<keyword evidence="5 12" id="KW-0808">Transferase</keyword>
<evidence type="ECO:0000256" key="8">
    <source>
        <dbReference type="ARBA" id="ARBA00023306"/>
    </source>
</evidence>
<evidence type="ECO:0000256" key="11">
    <source>
        <dbReference type="ARBA" id="ARBA00047527"/>
    </source>
</evidence>
<feature type="binding site" evidence="12">
    <location>
        <position position="330"/>
    </location>
    <ligand>
        <name>UDP-N-acetyl-alpha-D-glucosamine</name>
        <dbReference type="ChEBI" id="CHEBI:57705"/>
    </ligand>
</feature>
<evidence type="ECO:0000313" key="15">
    <source>
        <dbReference type="Proteomes" id="UP000000925"/>
    </source>
</evidence>
<keyword evidence="6 12" id="KW-0133">Cell shape</keyword>
<dbReference type="GO" id="GO:0051301">
    <property type="term" value="P:cell division"/>
    <property type="evidence" value="ECO:0007669"/>
    <property type="project" value="UniProtKB-KW"/>
</dbReference>
<evidence type="ECO:0000256" key="2">
    <source>
        <dbReference type="ARBA" id="ARBA00004752"/>
    </source>
</evidence>
<evidence type="ECO:0000259" key="13">
    <source>
        <dbReference type="Pfam" id="PF00275"/>
    </source>
</evidence>
<dbReference type="Pfam" id="PF00275">
    <property type="entry name" value="EPSP_synthase"/>
    <property type="match status" value="1"/>
</dbReference>
<feature type="binding site" evidence="12">
    <location>
        <begin position="22"/>
        <end position="23"/>
    </location>
    <ligand>
        <name>phosphoenolpyruvate</name>
        <dbReference type="ChEBI" id="CHEBI:58702"/>
    </ligand>
</feature>
<evidence type="ECO:0000313" key="14">
    <source>
        <dbReference type="EMBL" id="ADE54972.1"/>
    </source>
</evidence>
<dbReference type="GO" id="GO:0009252">
    <property type="term" value="P:peptidoglycan biosynthetic process"/>
    <property type="evidence" value="ECO:0007669"/>
    <property type="project" value="UniProtKB-UniRule"/>
</dbReference>
<dbReference type="CDD" id="cd01555">
    <property type="entry name" value="UdpNAET"/>
    <property type="match status" value="1"/>
</dbReference>
<reference evidence="14 15" key="1">
    <citation type="journal article" date="2010" name="Stand. Genomic Sci.">
        <title>Complete genome sequence of Coraliomargarita akajimensis type strain (04OKA010-24).</title>
        <authorList>
            <person name="Mavromatis K."/>
            <person name="Abt B."/>
            <person name="Brambilla E."/>
            <person name="Lapidus A."/>
            <person name="Copeland A."/>
            <person name="Deshpande S."/>
            <person name="Nolan M."/>
            <person name="Lucas S."/>
            <person name="Tice H."/>
            <person name="Cheng J.F."/>
            <person name="Han C."/>
            <person name="Detter J.C."/>
            <person name="Woyke T."/>
            <person name="Goodwin L."/>
            <person name="Pitluck S."/>
            <person name="Held B."/>
            <person name="Brettin T."/>
            <person name="Tapia R."/>
            <person name="Ivanova N."/>
            <person name="Mikhailova N."/>
            <person name="Pati A."/>
            <person name="Liolios K."/>
            <person name="Chen A."/>
            <person name="Palaniappan K."/>
            <person name="Land M."/>
            <person name="Hauser L."/>
            <person name="Chang Y.J."/>
            <person name="Jeffries C.D."/>
            <person name="Rohde M."/>
            <person name="Goker M."/>
            <person name="Bristow J."/>
            <person name="Eisen J.A."/>
            <person name="Markowitz V."/>
            <person name="Hugenholtz P."/>
            <person name="Klenk H.P."/>
            <person name="Kyrpides N.C."/>
        </authorList>
    </citation>
    <scope>NUCLEOTIDE SEQUENCE [LARGE SCALE GENOMIC DNA]</scope>
    <source>
        <strain evidence="15">DSM 45221 / IAM 15411 / JCM 23193 / KCTC 12865</strain>
    </source>
</reference>
<protein>
    <recommendedName>
        <fullName evidence="12">UDP-N-acetylglucosamine 1-carboxyvinyltransferase</fullName>
        <ecNumber evidence="12">2.5.1.7</ecNumber>
    </recommendedName>
    <alternativeName>
        <fullName evidence="12">Enoylpyruvate transferase</fullName>
    </alternativeName>
    <alternativeName>
        <fullName evidence="12">UDP-N-acetylglucosamine enolpyruvyl transferase</fullName>
        <shortName evidence="12">EPT</shortName>
    </alternativeName>
</protein>
<dbReference type="OrthoDB" id="9803760at2"/>
<dbReference type="InterPro" id="IPR001986">
    <property type="entry name" value="Enolpyruvate_Tfrase_dom"/>
</dbReference>
<feature type="modified residue" description="2-(S-cysteinyl)pyruvic acid O-phosphothioketal" evidence="12">
    <location>
        <position position="116"/>
    </location>
</feature>
<dbReference type="InterPro" id="IPR005750">
    <property type="entry name" value="UDP_GlcNAc_COvinyl_MurA"/>
</dbReference>
<keyword evidence="15" id="KW-1185">Reference proteome</keyword>
<comment type="similarity">
    <text evidence="10 12">Belongs to the EPSP synthase family. MurA subfamily.</text>
</comment>
<dbReference type="Proteomes" id="UP000000925">
    <property type="component" value="Chromosome"/>
</dbReference>
<keyword evidence="7 12" id="KW-0573">Peptidoglycan synthesis</keyword>
<gene>
    <name evidence="12" type="primary">murA</name>
    <name evidence="14" type="ordered locus">Caka_1954</name>
</gene>
<keyword evidence="4 12" id="KW-0132">Cell division</keyword>
<dbReference type="GO" id="GO:0008360">
    <property type="term" value="P:regulation of cell shape"/>
    <property type="evidence" value="ECO:0007669"/>
    <property type="project" value="UniProtKB-KW"/>
</dbReference>
<dbReference type="NCBIfam" id="TIGR01072">
    <property type="entry name" value="murA"/>
    <property type="match status" value="1"/>
</dbReference>
<dbReference type="RefSeq" id="WP_013043694.1">
    <property type="nucleotide sequence ID" value="NC_014008.1"/>
</dbReference>
<evidence type="ECO:0000256" key="6">
    <source>
        <dbReference type="ARBA" id="ARBA00022960"/>
    </source>
</evidence>
<dbReference type="GO" id="GO:0008760">
    <property type="term" value="F:UDP-N-acetylglucosamine 1-carboxyvinyltransferase activity"/>
    <property type="evidence" value="ECO:0007669"/>
    <property type="project" value="UniProtKB-UniRule"/>
</dbReference>
<dbReference type="HOGENOM" id="CLU_027387_0_0_0"/>
<comment type="pathway">
    <text evidence="2 12">Cell wall biogenesis; peptidoglycan biosynthesis.</text>
</comment>
<dbReference type="HAMAP" id="MF_00111">
    <property type="entry name" value="MurA"/>
    <property type="match status" value="1"/>
</dbReference>
<evidence type="ECO:0000256" key="12">
    <source>
        <dbReference type="HAMAP-Rule" id="MF_00111"/>
    </source>
</evidence>
<dbReference type="InterPro" id="IPR050068">
    <property type="entry name" value="MurA_subfamily"/>
</dbReference>
<dbReference type="EMBL" id="CP001998">
    <property type="protein sequence ID" value="ADE54972.1"/>
    <property type="molecule type" value="Genomic_DNA"/>
</dbReference>
<dbReference type="PANTHER" id="PTHR43783">
    <property type="entry name" value="UDP-N-ACETYLGLUCOSAMINE 1-CARBOXYVINYLTRANSFERASE"/>
    <property type="match status" value="1"/>
</dbReference>
<dbReference type="InterPro" id="IPR013792">
    <property type="entry name" value="RNA3'P_cycl/enolpyr_Trfase_a/b"/>
</dbReference>
<dbReference type="EC" id="2.5.1.7" evidence="12"/>
<dbReference type="SUPFAM" id="SSF55205">
    <property type="entry name" value="EPT/RTPC-like"/>
    <property type="match status" value="1"/>
</dbReference>
<comment type="catalytic activity">
    <reaction evidence="11 12">
        <text>phosphoenolpyruvate + UDP-N-acetyl-alpha-D-glucosamine = UDP-N-acetyl-3-O-(1-carboxyvinyl)-alpha-D-glucosamine + phosphate</text>
        <dbReference type="Rhea" id="RHEA:18681"/>
        <dbReference type="ChEBI" id="CHEBI:43474"/>
        <dbReference type="ChEBI" id="CHEBI:57705"/>
        <dbReference type="ChEBI" id="CHEBI:58702"/>
        <dbReference type="ChEBI" id="CHEBI:68483"/>
        <dbReference type="EC" id="2.5.1.7"/>
    </reaction>
</comment>
<dbReference type="Gene3D" id="3.65.10.10">
    <property type="entry name" value="Enolpyruvate transferase domain"/>
    <property type="match status" value="2"/>
</dbReference>
<evidence type="ECO:0000256" key="1">
    <source>
        <dbReference type="ARBA" id="ARBA00004496"/>
    </source>
</evidence>
<dbReference type="eggNOG" id="COG0766">
    <property type="taxonomic scope" value="Bacteria"/>
</dbReference>
<keyword evidence="3 12" id="KW-0963">Cytoplasm</keyword>
<dbReference type="UniPathway" id="UPA00219"/>
<organism evidence="14 15">
    <name type="scientific">Coraliomargarita akajimensis (strain DSM 45221 / IAM 15411 / JCM 23193 / KCTC 12865 / 04OKA010-24)</name>
    <dbReference type="NCBI Taxonomy" id="583355"/>
    <lineage>
        <taxon>Bacteria</taxon>
        <taxon>Pseudomonadati</taxon>
        <taxon>Verrucomicrobiota</taxon>
        <taxon>Opitutia</taxon>
        <taxon>Puniceicoccales</taxon>
        <taxon>Coraliomargaritaceae</taxon>
        <taxon>Coraliomargarita</taxon>
    </lineage>
</organism>
<dbReference type="GO" id="GO:0005737">
    <property type="term" value="C:cytoplasm"/>
    <property type="evidence" value="ECO:0007669"/>
    <property type="project" value="UniProtKB-SubCell"/>
</dbReference>
<accession>D5EKR5</accession>
<evidence type="ECO:0000256" key="10">
    <source>
        <dbReference type="ARBA" id="ARBA00038367"/>
    </source>
</evidence>
<dbReference type="PANTHER" id="PTHR43783:SF1">
    <property type="entry name" value="UDP-N-ACETYLGLUCOSAMINE 1-CARBOXYVINYLTRANSFERASE"/>
    <property type="match status" value="1"/>
</dbReference>
<feature type="binding site" evidence="12">
    <location>
        <position position="92"/>
    </location>
    <ligand>
        <name>UDP-N-acetyl-alpha-D-glucosamine</name>
        <dbReference type="ChEBI" id="CHEBI:57705"/>
    </ligand>
</feature>
<evidence type="ECO:0000256" key="4">
    <source>
        <dbReference type="ARBA" id="ARBA00022618"/>
    </source>
</evidence>
<keyword evidence="9 12" id="KW-0961">Cell wall biogenesis/degradation</keyword>
<feature type="binding site" evidence="12">
    <location>
        <position position="308"/>
    </location>
    <ligand>
        <name>UDP-N-acetyl-alpha-D-glucosamine</name>
        <dbReference type="ChEBI" id="CHEBI:57705"/>
    </ligand>
</feature>
<feature type="binding site" evidence="12">
    <location>
        <begin position="121"/>
        <end position="125"/>
    </location>
    <ligand>
        <name>UDP-N-acetyl-alpha-D-glucosamine</name>
        <dbReference type="ChEBI" id="CHEBI:57705"/>
    </ligand>
</feature>
<evidence type="ECO:0000256" key="3">
    <source>
        <dbReference type="ARBA" id="ARBA00022490"/>
    </source>
</evidence>
<evidence type="ECO:0000256" key="7">
    <source>
        <dbReference type="ARBA" id="ARBA00022984"/>
    </source>
</evidence>
<comment type="subcellular location">
    <subcellularLocation>
        <location evidence="1 12">Cytoplasm</location>
    </subcellularLocation>
</comment>
<sequence length="431" mass="46009">MDVFRVTGNGPLNGEIAVGGAKNAALPLLAATLLTEETVRLQNVPDLSDIRFMVEIMRHVGAVVENPEPGTWTITAKELTHIAPYELVRKMRASVCLLGPLVARLRKAEVSIPGGCVIGPRPIDLHLKGLSKLNCRVSIDHGYVNVDASEMQGGPIFLGGRSGSTVTGTANIVMAAVLAPGKTRIECAACEPEVVDLCNLLVRMGAQIDGIGSPELTITGVDKLYGCTHSVIADRIEAGTFIAAAAITKGDVKVTGIPPNLLGAFLDKLEEAGLPMEIGEDYVHVKPYQGSLKPVDVITLPYPGFPTDLQAQLCALMTQTEGLSIITERIYPNRFMHVPELQRMGADIAIEGPSAIIKGASRLSGAPVMASDLRASAALVLAAMAGTGETWIQRIYHLDRGYEQFEHKLAAIGGRIERLKDSDMPKELLDE</sequence>
<evidence type="ECO:0000256" key="5">
    <source>
        <dbReference type="ARBA" id="ARBA00022679"/>
    </source>
</evidence>
<feature type="domain" description="Enolpyruvate transferase" evidence="13">
    <location>
        <begin position="7"/>
        <end position="409"/>
    </location>
</feature>
<name>D5EKR5_CORAD</name>
<dbReference type="GO" id="GO:0071555">
    <property type="term" value="P:cell wall organization"/>
    <property type="evidence" value="ECO:0007669"/>
    <property type="project" value="UniProtKB-KW"/>
</dbReference>
<evidence type="ECO:0000256" key="9">
    <source>
        <dbReference type="ARBA" id="ARBA00023316"/>
    </source>
</evidence>
<dbReference type="STRING" id="583355.Caka_1954"/>
<dbReference type="AlphaFoldDB" id="D5EKR5"/>
<dbReference type="GO" id="GO:0019277">
    <property type="term" value="P:UDP-N-acetylgalactosamine biosynthetic process"/>
    <property type="evidence" value="ECO:0007669"/>
    <property type="project" value="InterPro"/>
</dbReference>
<feature type="active site" description="Proton donor" evidence="12">
    <location>
        <position position="116"/>
    </location>
</feature>
<dbReference type="KEGG" id="caa:Caka_1954"/>